<evidence type="ECO:0000313" key="1">
    <source>
        <dbReference type="EMBL" id="KAH7991379.1"/>
    </source>
</evidence>
<gene>
    <name evidence="1" type="ORF">K3G42_005422</name>
</gene>
<dbReference type="Proteomes" id="UP000827872">
    <property type="component" value="Linkage Group LG03"/>
</dbReference>
<keyword evidence="2" id="KW-1185">Reference proteome</keyword>
<name>A0ACB8EFK1_9SAUR</name>
<evidence type="ECO:0000313" key="2">
    <source>
        <dbReference type="Proteomes" id="UP000827872"/>
    </source>
</evidence>
<sequence length="519" mass="59503">MAAAGALKELCEEAFCYVCLECLRDPVTIAGCDHTFCWACLTLSWGALEGAEVSCPQCRAQEGTLRPNQQLANPAEITQKLRPLEGSTKKRGGQKRKRGVCELHQEPLKLFCQEDEAPLCLVCSRSREHKSHQEIPLEEAPQENTATVEHRDHEILPLDEASQEYKDDFCGFLERVKNNRERIVACKANTEEESQDLIKQVTGQKQETVTKFRELHSFLEEQEKRFLAHMDEVEKEVARKRDQNLTELSEWLSSLDNLTHQIEEMCQQPASELLQDARSILQSRWEEKTHYQEAMMLPLPCRYKKFKIPVTVLFALKWQIWDLSNLNPLLEGIGKQFKDTVNSGLHLQKANVTLDPDTAHPQLILLEDLKSVRCREKPQTLPDNPERFDHCWAVLGREGFTGGRHFWEVLVGSEGEWGVGVARKSVRRKGEFKFSPEEGIWEVGKRRGFFYPSVKNDAFPLTGVPKRIRVCLNYDGGRVAFFDANRRALIYEFSGASFSGETLLPYFWVSKKGQLILSY</sequence>
<reference evidence="1" key="1">
    <citation type="submission" date="2021-08" db="EMBL/GenBank/DDBJ databases">
        <title>The first chromosome-level gecko genome reveals the dynamic sex chromosomes of Neotropical dwarf geckos (Sphaerodactylidae: Sphaerodactylus).</title>
        <authorList>
            <person name="Pinto B.J."/>
            <person name="Keating S.E."/>
            <person name="Gamble T."/>
        </authorList>
    </citation>
    <scope>NUCLEOTIDE SEQUENCE</scope>
    <source>
        <strain evidence="1">TG3544</strain>
    </source>
</reference>
<proteinExistence type="predicted"/>
<accession>A0ACB8EFK1</accession>
<comment type="caution">
    <text evidence="1">The sequence shown here is derived from an EMBL/GenBank/DDBJ whole genome shotgun (WGS) entry which is preliminary data.</text>
</comment>
<protein>
    <submittedName>
        <fullName evidence="1">Uncharacterized protein</fullName>
    </submittedName>
</protein>
<organism evidence="1 2">
    <name type="scientific">Sphaerodactylus townsendi</name>
    <dbReference type="NCBI Taxonomy" id="933632"/>
    <lineage>
        <taxon>Eukaryota</taxon>
        <taxon>Metazoa</taxon>
        <taxon>Chordata</taxon>
        <taxon>Craniata</taxon>
        <taxon>Vertebrata</taxon>
        <taxon>Euteleostomi</taxon>
        <taxon>Lepidosauria</taxon>
        <taxon>Squamata</taxon>
        <taxon>Bifurcata</taxon>
        <taxon>Gekkota</taxon>
        <taxon>Sphaerodactylidae</taxon>
        <taxon>Sphaerodactylus</taxon>
    </lineage>
</organism>
<dbReference type="EMBL" id="CM037616">
    <property type="protein sequence ID" value="KAH7991379.1"/>
    <property type="molecule type" value="Genomic_DNA"/>
</dbReference>